<evidence type="ECO:0000313" key="2">
    <source>
        <dbReference type="EnsemblPlants" id="AET7Gv21273200.12"/>
    </source>
</evidence>
<dbReference type="PANTHER" id="PTHR46856">
    <property type="entry name" value="PX DOMAIN-CONTAINING PROTEIN EREL1-RELATED"/>
    <property type="match status" value="1"/>
</dbReference>
<evidence type="ECO:0000313" key="3">
    <source>
        <dbReference type="Proteomes" id="UP000015105"/>
    </source>
</evidence>
<feature type="compositionally biased region" description="Acidic residues" evidence="1">
    <location>
        <begin position="7"/>
        <end position="19"/>
    </location>
</feature>
<sequence>AQHLALDDEQGGSSDDGENSDGKSSITMGSEDSSLTDEETTKMLSDLLIDNAQLRMHLNSVIRNAVNTSVKPEKEDADGVVPKKTVLNWLLDR</sequence>
<keyword evidence="3" id="KW-1185">Reference proteome</keyword>
<reference evidence="2" key="4">
    <citation type="submission" date="2019-03" db="UniProtKB">
        <authorList>
            <consortium name="EnsemblPlants"/>
        </authorList>
    </citation>
    <scope>IDENTIFICATION</scope>
</reference>
<evidence type="ECO:0000256" key="1">
    <source>
        <dbReference type="SAM" id="MobiDB-lite"/>
    </source>
</evidence>
<protein>
    <submittedName>
        <fullName evidence="2">Uncharacterized protein</fullName>
    </submittedName>
</protein>
<proteinExistence type="predicted"/>
<reference evidence="3" key="1">
    <citation type="journal article" date="2014" name="Science">
        <title>Ancient hybridizations among the ancestral genomes of bread wheat.</title>
        <authorList>
            <consortium name="International Wheat Genome Sequencing Consortium,"/>
            <person name="Marcussen T."/>
            <person name="Sandve S.R."/>
            <person name="Heier L."/>
            <person name="Spannagl M."/>
            <person name="Pfeifer M."/>
            <person name="Jakobsen K.S."/>
            <person name="Wulff B.B."/>
            <person name="Steuernagel B."/>
            <person name="Mayer K.F."/>
            <person name="Olsen O.A."/>
        </authorList>
    </citation>
    <scope>NUCLEOTIDE SEQUENCE [LARGE SCALE GENOMIC DNA]</scope>
    <source>
        <strain evidence="3">cv. AL8/78</strain>
    </source>
</reference>
<reference evidence="3" key="2">
    <citation type="journal article" date="2017" name="Nat. Plants">
        <title>The Aegilops tauschii genome reveals multiple impacts of transposons.</title>
        <authorList>
            <person name="Zhao G."/>
            <person name="Zou C."/>
            <person name="Li K."/>
            <person name="Wang K."/>
            <person name="Li T."/>
            <person name="Gao L."/>
            <person name="Zhang X."/>
            <person name="Wang H."/>
            <person name="Yang Z."/>
            <person name="Liu X."/>
            <person name="Jiang W."/>
            <person name="Mao L."/>
            <person name="Kong X."/>
            <person name="Jiao Y."/>
            <person name="Jia J."/>
        </authorList>
    </citation>
    <scope>NUCLEOTIDE SEQUENCE [LARGE SCALE GENOMIC DNA]</scope>
    <source>
        <strain evidence="3">cv. AL8/78</strain>
    </source>
</reference>
<reference evidence="2" key="3">
    <citation type="journal article" date="2017" name="Nature">
        <title>Genome sequence of the progenitor of the wheat D genome Aegilops tauschii.</title>
        <authorList>
            <person name="Luo M.C."/>
            <person name="Gu Y.Q."/>
            <person name="Puiu D."/>
            <person name="Wang H."/>
            <person name="Twardziok S.O."/>
            <person name="Deal K.R."/>
            <person name="Huo N."/>
            <person name="Zhu T."/>
            <person name="Wang L."/>
            <person name="Wang Y."/>
            <person name="McGuire P.E."/>
            <person name="Liu S."/>
            <person name="Long H."/>
            <person name="Ramasamy R.K."/>
            <person name="Rodriguez J.C."/>
            <person name="Van S.L."/>
            <person name="Yuan L."/>
            <person name="Wang Z."/>
            <person name="Xia Z."/>
            <person name="Xiao L."/>
            <person name="Anderson O.D."/>
            <person name="Ouyang S."/>
            <person name="Liang Y."/>
            <person name="Zimin A.V."/>
            <person name="Pertea G."/>
            <person name="Qi P."/>
            <person name="Bennetzen J.L."/>
            <person name="Dai X."/>
            <person name="Dawson M.W."/>
            <person name="Muller H.G."/>
            <person name="Kugler K."/>
            <person name="Rivarola-Duarte L."/>
            <person name="Spannagl M."/>
            <person name="Mayer K.F.X."/>
            <person name="Lu F.H."/>
            <person name="Bevan M.W."/>
            <person name="Leroy P."/>
            <person name="Li P."/>
            <person name="You F.M."/>
            <person name="Sun Q."/>
            <person name="Liu Z."/>
            <person name="Lyons E."/>
            <person name="Wicker T."/>
            <person name="Salzberg S.L."/>
            <person name="Devos K.M."/>
            <person name="Dvorak J."/>
        </authorList>
    </citation>
    <scope>NUCLEOTIDE SEQUENCE [LARGE SCALE GENOMIC DNA]</scope>
    <source>
        <strain evidence="2">cv. AL8/78</strain>
    </source>
</reference>
<name>A0A453T740_AEGTS</name>
<dbReference type="Gramene" id="AET7Gv21273200.12">
    <property type="protein sequence ID" value="AET7Gv21273200.12"/>
    <property type="gene ID" value="AET7Gv21273200"/>
</dbReference>
<feature type="region of interest" description="Disordered" evidence="1">
    <location>
        <begin position="1"/>
        <end position="39"/>
    </location>
</feature>
<dbReference type="PANTHER" id="PTHR46856:SF1">
    <property type="entry name" value="PX DOMAIN-CONTAINING PROTEIN EREL1-RELATED"/>
    <property type="match status" value="1"/>
</dbReference>
<dbReference type="Proteomes" id="UP000015105">
    <property type="component" value="Chromosome 7D"/>
</dbReference>
<dbReference type="GO" id="GO:0015031">
    <property type="term" value="P:protein transport"/>
    <property type="evidence" value="ECO:0007669"/>
    <property type="project" value="InterPro"/>
</dbReference>
<dbReference type="InterPro" id="IPR044588">
    <property type="entry name" value="EREX-like"/>
</dbReference>
<dbReference type="AlphaFoldDB" id="A0A453T740"/>
<accession>A0A453T740</accession>
<organism evidence="2 3">
    <name type="scientific">Aegilops tauschii subsp. strangulata</name>
    <name type="common">Goatgrass</name>
    <dbReference type="NCBI Taxonomy" id="200361"/>
    <lineage>
        <taxon>Eukaryota</taxon>
        <taxon>Viridiplantae</taxon>
        <taxon>Streptophyta</taxon>
        <taxon>Embryophyta</taxon>
        <taxon>Tracheophyta</taxon>
        <taxon>Spermatophyta</taxon>
        <taxon>Magnoliopsida</taxon>
        <taxon>Liliopsida</taxon>
        <taxon>Poales</taxon>
        <taxon>Poaceae</taxon>
        <taxon>BOP clade</taxon>
        <taxon>Pooideae</taxon>
        <taxon>Triticodae</taxon>
        <taxon>Triticeae</taxon>
        <taxon>Triticinae</taxon>
        <taxon>Aegilops</taxon>
    </lineage>
</organism>
<dbReference type="EnsemblPlants" id="AET7Gv21273200.12">
    <property type="protein sequence ID" value="AET7Gv21273200.12"/>
    <property type="gene ID" value="AET7Gv21273200"/>
</dbReference>
<reference evidence="2" key="5">
    <citation type="journal article" date="2021" name="G3 (Bethesda)">
        <title>Aegilops tauschii genome assembly Aet v5.0 features greater sequence contiguity and improved annotation.</title>
        <authorList>
            <person name="Wang L."/>
            <person name="Zhu T."/>
            <person name="Rodriguez J.C."/>
            <person name="Deal K.R."/>
            <person name="Dubcovsky J."/>
            <person name="McGuire P.E."/>
            <person name="Lux T."/>
            <person name="Spannagl M."/>
            <person name="Mayer K.F.X."/>
            <person name="Baldrich P."/>
            <person name="Meyers B.C."/>
            <person name="Huo N."/>
            <person name="Gu Y.Q."/>
            <person name="Zhou H."/>
            <person name="Devos K.M."/>
            <person name="Bennetzen J.L."/>
            <person name="Unver T."/>
            <person name="Budak H."/>
            <person name="Gulick P.J."/>
            <person name="Galiba G."/>
            <person name="Kalapos B."/>
            <person name="Nelson D.R."/>
            <person name="Li P."/>
            <person name="You F.M."/>
            <person name="Luo M.C."/>
            <person name="Dvorak J."/>
        </authorList>
    </citation>
    <scope>NUCLEOTIDE SEQUENCE [LARGE SCALE GENOMIC DNA]</scope>
    <source>
        <strain evidence="2">cv. AL8/78</strain>
    </source>
</reference>